<sequence length="71" mass="7595">MRASRGAAKKKLRITLISFLQISQELNLTGSAALSKSPLSVAIAEESAPMLCGDRALCLVCLILRSILPVR</sequence>
<proteinExistence type="predicted"/>
<name>A0A1N7QCL9_9RHOB</name>
<dbReference type="STRING" id="453582.SAMN05421580_11544"/>
<gene>
    <name evidence="1" type="ORF">SAMN05421580_11544</name>
</gene>
<keyword evidence="2" id="KW-1185">Reference proteome</keyword>
<dbReference type="Proteomes" id="UP000186221">
    <property type="component" value="Unassembled WGS sequence"/>
</dbReference>
<evidence type="ECO:0000313" key="2">
    <source>
        <dbReference type="Proteomes" id="UP000186221"/>
    </source>
</evidence>
<evidence type="ECO:0000313" key="1">
    <source>
        <dbReference type="EMBL" id="SIT20307.1"/>
    </source>
</evidence>
<dbReference type="AlphaFoldDB" id="A0A1N7QCL9"/>
<reference evidence="2" key="1">
    <citation type="submission" date="2017-01" db="EMBL/GenBank/DDBJ databases">
        <authorList>
            <person name="Varghese N."/>
            <person name="Submissions S."/>
        </authorList>
    </citation>
    <scope>NUCLEOTIDE SEQUENCE [LARGE SCALE GENOMIC DNA]</scope>
    <source>
        <strain evidence="2">DSM 19945</strain>
    </source>
</reference>
<dbReference type="EMBL" id="FTOG01000015">
    <property type="protein sequence ID" value="SIT20307.1"/>
    <property type="molecule type" value="Genomic_DNA"/>
</dbReference>
<accession>A0A1N7QCL9</accession>
<protein>
    <submittedName>
        <fullName evidence="1">Uncharacterized protein</fullName>
    </submittedName>
</protein>
<organism evidence="1 2">
    <name type="scientific">Rhodobacter aestuarii</name>
    <dbReference type="NCBI Taxonomy" id="453582"/>
    <lineage>
        <taxon>Bacteria</taxon>
        <taxon>Pseudomonadati</taxon>
        <taxon>Pseudomonadota</taxon>
        <taxon>Alphaproteobacteria</taxon>
        <taxon>Rhodobacterales</taxon>
        <taxon>Rhodobacter group</taxon>
        <taxon>Rhodobacter</taxon>
    </lineage>
</organism>